<reference evidence="5 7" key="2">
    <citation type="submission" date="2019-06" db="EMBL/GenBank/DDBJ databases">
        <title>Whole genome shotgun sequence of Corynebacterium flavescens NBRC 14136.</title>
        <authorList>
            <person name="Hosoyama A."/>
            <person name="Uohara A."/>
            <person name="Ohji S."/>
            <person name="Ichikawa N."/>
        </authorList>
    </citation>
    <scope>NUCLEOTIDE SEQUENCE [LARGE SCALE GENOMIC DNA]</scope>
    <source>
        <strain evidence="5 7">NBRC 14136</strain>
    </source>
</reference>
<proteinExistence type="predicted"/>
<evidence type="ECO:0000313" key="6">
    <source>
        <dbReference type="Proteomes" id="UP000185479"/>
    </source>
</evidence>
<dbReference type="InterPro" id="IPR050680">
    <property type="entry name" value="YpeA/RimI_acetyltransf"/>
</dbReference>
<evidence type="ECO:0000313" key="5">
    <source>
        <dbReference type="EMBL" id="GEB97998.1"/>
    </source>
</evidence>
<protein>
    <submittedName>
        <fullName evidence="4">Acetyltransferase</fullName>
    </submittedName>
</protein>
<dbReference type="KEGG" id="cfc:CFLV_02905"/>
<evidence type="ECO:0000313" key="7">
    <source>
        <dbReference type="Proteomes" id="UP000315353"/>
    </source>
</evidence>
<keyword evidence="2" id="KW-0012">Acyltransferase</keyword>
<dbReference type="Proteomes" id="UP000185479">
    <property type="component" value="Chromosome"/>
</dbReference>
<dbReference type="SUPFAM" id="SSF55729">
    <property type="entry name" value="Acyl-CoA N-acyltransferases (Nat)"/>
    <property type="match status" value="1"/>
</dbReference>
<dbReference type="OrthoDB" id="4553064at2"/>
<feature type="domain" description="N-acetyltransferase" evidence="3">
    <location>
        <begin position="8"/>
        <end position="185"/>
    </location>
</feature>
<dbReference type="InterPro" id="IPR016181">
    <property type="entry name" value="Acyl_CoA_acyltransferase"/>
</dbReference>
<dbReference type="GO" id="GO:0016747">
    <property type="term" value="F:acyltransferase activity, transferring groups other than amino-acyl groups"/>
    <property type="evidence" value="ECO:0007669"/>
    <property type="project" value="InterPro"/>
</dbReference>
<evidence type="ECO:0000256" key="1">
    <source>
        <dbReference type="ARBA" id="ARBA00022679"/>
    </source>
</evidence>
<dbReference type="PANTHER" id="PTHR43420">
    <property type="entry name" value="ACETYLTRANSFERASE"/>
    <property type="match status" value="1"/>
</dbReference>
<evidence type="ECO:0000313" key="4">
    <source>
        <dbReference type="EMBL" id="APT86244.1"/>
    </source>
</evidence>
<dbReference type="GeneID" id="82879670"/>
<sequence length="188" mass="20903">MTANDTEYSVRLAREEDRTYLSRLLFLADVLGDEEANIGDFHTGDVGLYVEQWSPLVDGGVLAVSSHNVPMGGSWLRYYTGVDKGAAYLGSHSADPHDEDLWATEFDPEEIPELCIAVEHRYRRLGIGRTLLRNACDLARAQQAPGIALWVDENNQGARSLYEAEGFEAVDVPGEDPGIMFKRFWPVA</sequence>
<dbReference type="Gene3D" id="3.40.630.30">
    <property type="match status" value="1"/>
</dbReference>
<dbReference type="Proteomes" id="UP000315353">
    <property type="component" value="Unassembled WGS sequence"/>
</dbReference>
<gene>
    <name evidence="5" type="ORF">CFL01nite_14930</name>
    <name evidence="4" type="ORF">CFLV_02905</name>
</gene>
<dbReference type="Pfam" id="PF00583">
    <property type="entry name" value="Acetyltransf_1"/>
    <property type="match status" value="1"/>
</dbReference>
<reference evidence="4 6" key="1">
    <citation type="submission" date="2014-08" db="EMBL/GenBank/DDBJ databases">
        <title>Complete genome sequence of Corynebacterium flavescens OJ8(T)(=DSM 20296(T)), isolated from cheese.</title>
        <authorList>
            <person name="Ruckert C."/>
            <person name="Albersmeier A."/>
            <person name="Winkler A."/>
            <person name="Kalinowski J."/>
        </authorList>
    </citation>
    <scope>NUCLEOTIDE SEQUENCE [LARGE SCALE GENOMIC DNA]</scope>
    <source>
        <strain evidence="4 6">OJ8</strain>
    </source>
</reference>
<dbReference type="STRING" id="28028.CFLV_02905"/>
<organism evidence="4 6">
    <name type="scientific">Corynebacterium flavescens</name>
    <dbReference type="NCBI Taxonomy" id="28028"/>
    <lineage>
        <taxon>Bacteria</taxon>
        <taxon>Bacillati</taxon>
        <taxon>Actinomycetota</taxon>
        <taxon>Actinomycetes</taxon>
        <taxon>Mycobacteriales</taxon>
        <taxon>Corynebacteriaceae</taxon>
        <taxon>Corynebacterium</taxon>
    </lineage>
</organism>
<evidence type="ECO:0000256" key="2">
    <source>
        <dbReference type="ARBA" id="ARBA00023315"/>
    </source>
</evidence>
<dbReference type="EMBL" id="BJNB01000021">
    <property type="protein sequence ID" value="GEB97998.1"/>
    <property type="molecule type" value="Genomic_DNA"/>
</dbReference>
<dbReference type="PANTHER" id="PTHR43420:SF12">
    <property type="entry name" value="N-ACETYLTRANSFERASE DOMAIN-CONTAINING PROTEIN"/>
    <property type="match status" value="1"/>
</dbReference>
<dbReference type="RefSeq" id="WP_075729241.1">
    <property type="nucleotide sequence ID" value="NZ_BJNB01000021.1"/>
</dbReference>
<accession>A0A1L7CK48</accession>
<keyword evidence="1 4" id="KW-0808">Transferase</keyword>
<dbReference type="EMBL" id="CP009246">
    <property type="protein sequence ID" value="APT86244.1"/>
    <property type="molecule type" value="Genomic_DNA"/>
</dbReference>
<dbReference type="AlphaFoldDB" id="A0A1L7CK48"/>
<name>A0A1L7CK48_CORFL</name>
<dbReference type="CDD" id="cd04301">
    <property type="entry name" value="NAT_SF"/>
    <property type="match status" value="1"/>
</dbReference>
<dbReference type="InterPro" id="IPR000182">
    <property type="entry name" value="GNAT_dom"/>
</dbReference>
<evidence type="ECO:0000259" key="3">
    <source>
        <dbReference type="PROSITE" id="PS51186"/>
    </source>
</evidence>
<keyword evidence="6" id="KW-1185">Reference proteome</keyword>
<dbReference type="PROSITE" id="PS51186">
    <property type="entry name" value="GNAT"/>
    <property type="match status" value="1"/>
</dbReference>